<name>A0A0R2CJW1_9LACO</name>
<dbReference type="PATRIC" id="fig|1423729.3.peg.77"/>
<sequence>MFEEKLQKLADGDIKELKISANEFMDFQAAFMNFPQRKRVVGKALHGGTIIYSFEN</sequence>
<dbReference type="RefSeq" id="WP_169790539.1">
    <property type="nucleotide sequence ID" value="NZ_AYZE01000008.1"/>
</dbReference>
<dbReference type="Proteomes" id="UP000051131">
    <property type="component" value="Unassembled WGS sequence"/>
</dbReference>
<keyword evidence="2" id="KW-1185">Reference proteome</keyword>
<proteinExistence type="predicted"/>
<protein>
    <submittedName>
        <fullName evidence="1">Uncharacterized protein</fullName>
    </submittedName>
</protein>
<evidence type="ECO:0000313" key="1">
    <source>
        <dbReference type="EMBL" id="KRM91896.1"/>
    </source>
</evidence>
<dbReference type="EMBL" id="AYZE01000008">
    <property type="protein sequence ID" value="KRM91896.1"/>
    <property type="molecule type" value="Genomic_DNA"/>
</dbReference>
<organism evidence="1 2">
    <name type="scientific">Liquorilactobacillus cacaonum DSM 21116</name>
    <dbReference type="NCBI Taxonomy" id="1423729"/>
    <lineage>
        <taxon>Bacteria</taxon>
        <taxon>Bacillati</taxon>
        <taxon>Bacillota</taxon>
        <taxon>Bacilli</taxon>
        <taxon>Lactobacillales</taxon>
        <taxon>Lactobacillaceae</taxon>
        <taxon>Liquorilactobacillus</taxon>
    </lineage>
</organism>
<dbReference type="STRING" id="1423729.FC80_GL000074"/>
<comment type="caution">
    <text evidence="1">The sequence shown here is derived from an EMBL/GenBank/DDBJ whole genome shotgun (WGS) entry which is preliminary data.</text>
</comment>
<reference evidence="1 2" key="1">
    <citation type="journal article" date="2015" name="Genome Announc.">
        <title>Expanding the biotechnology potential of lactobacilli through comparative genomics of 213 strains and associated genera.</title>
        <authorList>
            <person name="Sun Z."/>
            <person name="Harris H.M."/>
            <person name="McCann A."/>
            <person name="Guo C."/>
            <person name="Argimon S."/>
            <person name="Zhang W."/>
            <person name="Yang X."/>
            <person name="Jeffery I.B."/>
            <person name="Cooney J.C."/>
            <person name="Kagawa T.F."/>
            <person name="Liu W."/>
            <person name="Song Y."/>
            <person name="Salvetti E."/>
            <person name="Wrobel A."/>
            <person name="Rasinkangas P."/>
            <person name="Parkhill J."/>
            <person name="Rea M.C."/>
            <person name="O'Sullivan O."/>
            <person name="Ritari J."/>
            <person name="Douillard F.P."/>
            <person name="Paul Ross R."/>
            <person name="Yang R."/>
            <person name="Briner A.E."/>
            <person name="Felis G.E."/>
            <person name="de Vos W.M."/>
            <person name="Barrangou R."/>
            <person name="Klaenhammer T.R."/>
            <person name="Caufield P.W."/>
            <person name="Cui Y."/>
            <person name="Zhang H."/>
            <person name="O'Toole P.W."/>
        </authorList>
    </citation>
    <scope>NUCLEOTIDE SEQUENCE [LARGE SCALE GENOMIC DNA]</scope>
    <source>
        <strain evidence="1 2">DSM 21116</strain>
    </source>
</reference>
<evidence type="ECO:0000313" key="2">
    <source>
        <dbReference type="Proteomes" id="UP000051131"/>
    </source>
</evidence>
<accession>A0A0R2CJW1</accession>
<gene>
    <name evidence="1" type="ORF">FC80_GL000074</name>
</gene>
<dbReference type="AlphaFoldDB" id="A0A0R2CJW1"/>